<evidence type="ECO:0000313" key="13">
    <source>
        <dbReference type="EMBL" id="RKP39354.1"/>
    </source>
</evidence>
<feature type="binding site" evidence="9">
    <location>
        <position position="4"/>
    </location>
    <ligand>
        <name>Zn(2+)</name>
        <dbReference type="ChEBI" id="CHEBI:29105"/>
        <label>1</label>
    </ligand>
</feature>
<sequence>MLFCPQCSNMLTNDMGQEVHAFVCRSCPYQFPITRKLSARTVLKQKEVDDVMGGAKAWENVDKTEIRCPKCEHDMAYFRQIQIRSADEPTTQFYRCCNDDCRYEWRLD</sequence>
<dbReference type="PIRSF" id="PIRSF005586">
    <property type="entry name" value="RNApol_RpoM"/>
    <property type="match status" value="1"/>
</dbReference>
<dbReference type="GO" id="GO:0008270">
    <property type="term" value="F:zinc ion binding"/>
    <property type="evidence" value="ECO:0007669"/>
    <property type="project" value="UniProtKB-KW"/>
</dbReference>
<comment type="similarity">
    <text evidence="8 11">Belongs to the archaeal rpoM/eukaryotic RPA12/RPB9/RPC11 RNA polymerase family.</text>
</comment>
<keyword evidence="2 8" id="KW-0240">DNA-directed RNA polymerase</keyword>
<evidence type="ECO:0000256" key="9">
    <source>
        <dbReference type="PIRSR" id="PIRSR005586-1"/>
    </source>
</evidence>
<keyword evidence="6 8" id="KW-0804">Transcription</keyword>
<dbReference type="PANTHER" id="PTHR11239">
    <property type="entry name" value="DNA-DIRECTED RNA POLYMERASE"/>
    <property type="match status" value="1"/>
</dbReference>
<feature type="binding site" evidence="9">
    <location>
        <position position="96"/>
    </location>
    <ligand>
        <name>Zn(2+)</name>
        <dbReference type="ChEBI" id="CHEBI:29105"/>
        <label>2</label>
    </ligand>
</feature>
<evidence type="ECO:0000256" key="6">
    <source>
        <dbReference type="ARBA" id="ARBA00023163"/>
    </source>
</evidence>
<dbReference type="Gene3D" id="2.20.25.10">
    <property type="match status" value="1"/>
</dbReference>
<gene>
    <name evidence="13" type="ORF">BJ085DRAFT_18994</name>
</gene>
<keyword evidence="7 8" id="KW-0539">Nucleus</keyword>
<feature type="domain" description="TFIIS-type" evidence="12">
    <location>
        <begin position="64"/>
        <end position="106"/>
    </location>
</feature>
<evidence type="ECO:0000256" key="7">
    <source>
        <dbReference type="ARBA" id="ARBA00023242"/>
    </source>
</evidence>
<feature type="binding site" evidence="9">
    <location>
        <position position="27"/>
    </location>
    <ligand>
        <name>Zn(2+)</name>
        <dbReference type="ChEBI" id="CHEBI:29105"/>
        <label>1</label>
    </ligand>
</feature>
<feature type="binding site" evidence="9">
    <location>
        <position position="71"/>
    </location>
    <ligand>
        <name>Zn(2+)</name>
        <dbReference type="ChEBI" id="CHEBI:29105"/>
        <label>2</label>
    </ligand>
</feature>
<dbReference type="OrthoDB" id="282152at2759"/>
<proteinExistence type="inferred from homology"/>
<keyword evidence="14" id="KW-1185">Reference proteome</keyword>
<feature type="binding site" evidence="9">
    <location>
        <position position="101"/>
    </location>
    <ligand>
        <name>Zn(2+)</name>
        <dbReference type="ChEBI" id="CHEBI:29105"/>
        <label>2</label>
    </ligand>
</feature>
<keyword evidence="3 9" id="KW-0479">Metal-binding</keyword>
<evidence type="ECO:0000256" key="3">
    <source>
        <dbReference type="ARBA" id="ARBA00022723"/>
    </source>
</evidence>
<dbReference type="InterPro" id="IPR001529">
    <property type="entry name" value="Zn_ribbon_RPB9"/>
</dbReference>
<dbReference type="FunFam" id="2.20.25.10:FF:000005">
    <property type="entry name" value="DNA-directed RNA polymerase subunit"/>
    <property type="match status" value="1"/>
</dbReference>
<feature type="binding site" evidence="9">
    <location>
        <position position="7"/>
    </location>
    <ligand>
        <name>Zn(2+)</name>
        <dbReference type="ChEBI" id="CHEBI:29105"/>
        <label>1</label>
    </ligand>
</feature>
<dbReference type="EMBL" id="ML002276">
    <property type="protein sequence ID" value="RKP39354.1"/>
    <property type="molecule type" value="Genomic_DNA"/>
</dbReference>
<dbReference type="SMART" id="SM00661">
    <property type="entry name" value="RPOL9"/>
    <property type="match status" value="1"/>
</dbReference>
<evidence type="ECO:0000256" key="4">
    <source>
        <dbReference type="ARBA" id="ARBA00022771"/>
    </source>
</evidence>
<dbReference type="PANTHER" id="PTHR11239:SF12">
    <property type="entry name" value="DNA-DIRECTED RNA POLYMERASE III SUBUNIT RPC10"/>
    <property type="match status" value="1"/>
</dbReference>
<dbReference type="Pfam" id="PF01096">
    <property type="entry name" value="Zn_ribbon_TFIIS"/>
    <property type="match status" value="1"/>
</dbReference>
<dbReference type="Pfam" id="PF02150">
    <property type="entry name" value="Zn_ribbon_RPB9"/>
    <property type="match status" value="1"/>
</dbReference>
<keyword evidence="5 9" id="KW-0862">Zinc</keyword>
<evidence type="ECO:0000256" key="10">
    <source>
        <dbReference type="PIRSR" id="PIRSR005586-2"/>
    </source>
</evidence>
<feature type="zinc finger region" description="C4-type" evidence="10">
    <location>
        <begin position="4"/>
        <end position="27"/>
    </location>
</feature>
<dbReference type="GO" id="GO:0003899">
    <property type="term" value="F:DNA-directed RNA polymerase activity"/>
    <property type="evidence" value="ECO:0007669"/>
    <property type="project" value="InterPro"/>
</dbReference>
<dbReference type="STRING" id="215637.A0A4Q0A044"/>
<feature type="binding site" evidence="9">
    <location>
        <position position="68"/>
    </location>
    <ligand>
        <name>Zn(2+)</name>
        <dbReference type="ChEBI" id="CHEBI:29105"/>
        <label>2</label>
    </ligand>
</feature>
<protein>
    <recommendedName>
        <fullName evidence="8">DNA-directed RNA polymerase subunit</fullName>
    </recommendedName>
</protein>
<dbReference type="CDD" id="cd10509">
    <property type="entry name" value="Zn-ribbon_RPC11"/>
    <property type="match status" value="1"/>
</dbReference>
<dbReference type="PROSITE" id="PS51133">
    <property type="entry name" value="ZF_TFIIS_2"/>
    <property type="match status" value="1"/>
</dbReference>
<accession>A0A4Q0A044</accession>
<dbReference type="InterPro" id="IPR012164">
    <property type="entry name" value="Rpa12/Rpb9/Rpc10/TFS"/>
</dbReference>
<dbReference type="InterPro" id="IPR001222">
    <property type="entry name" value="Znf_TFIIS"/>
</dbReference>
<dbReference type="GO" id="GO:0005666">
    <property type="term" value="C:RNA polymerase III complex"/>
    <property type="evidence" value="ECO:0007669"/>
    <property type="project" value="TreeGrafter"/>
</dbReference>
<organism evidence="13 14">
    <name type="scientific">Dimargaris cristalligena</name>
    <dbReference type="NCBI Taxonomy" id="215637"/>
    <lineage>
        <taxon>Eukaryota</taxon>
        <taxon>Fungi</taxon>
        <taxon>Fungi incertae sedis</taxon>
        <taxon>Zoopagomycota</taxon>
        <taxon>Kickxellomycotina</taxon>
        <taxon>Dimargaritomycetes</taxon>
        <taxon>Dimargaritales</taxon>
        <taxon>Dimargaritaceae</taxon>
        <taxon>Dimargaris</taxon>
    </lineage>
</organism>
<evidence type="ECO:0000313" key="14">
    <source>
        <dbReference type="Proteomes" id="UP000268162"/>
    </source>
</evidence>
<evidence type="ECO:0000256" key="11">
    <source>
        <dbReference type="RuleBase" id="RU003474"/>
    </source>
</evidence>
<comment type="subcellular location">
    <subcellularLocation>
        <location evidence="1 8">Nucleus</location>
    </subcellularLocation>
</comment>
<reference evidence="14" key="1">
    <citation type="journal article" date="2018" name="Nat. Microbiol.">
        <title>Leveraging single-cell genomics to expand the fungal tree of life.</title>
        <authorList>
            <person name="Ahrendt S.R."/>
            <person name="Quandt C.A."/>
            <person name="Ciobanu D."/>
            <person name="Clum A."/>
            <person name="Salamov A."/>
            <person name="Andreopoulos B."/>
            <person name="Cheng J.F."/>
            <person name="Woyke T."/>
            <person name="Pelin A."/>
            <person name="Henrissat B."/>
            <person name="Reynolds N.K."/>
            <person name="Benny G.L."/>
            <person name="Smith M.E."/>
            <person name="James T.Y."/>
            <person name="Grigoriev I.V."/>
        </authorList>
    </citation>
    <scope>NUCLEOTIDE SEQUENCE [LARGE SCALE GENOMIC DNA]</scope>
    <source>
        <strain evidence="14">RSA 468</strain>
    </source>
</reference>
<evidence type="ECO:0000259" key="12">
    <source>
        <dbReference type="PROSITE" id="PS51133"/>
    </source>
</evidence>
<dbReference type="GO" id="GO:0006386">
    <property type="term" value="P:termination of RNA polymerase III transcription"/>
    <property type="evidence" value="ECO:0007669"/>
    <property type="project" value="TreeGrafter"/>
</dbReference>
<dbReference type="AlphaFoldDB" id="A0A4Q0A044"/>
<dbReference type="GO" id="GO:0003676">
    <property type="term" value="F:nucleic acid binding"/>
    <property type="evidence" value="ECO:0007669"/>
    <property type="project" value="InterPro"/>
</dbReference>
<name>A0A4Q0A044_9FUNG</name>
<evidence type="ECO:0000256" key="8">
    <source>
        <dbReference type="PIRNR" id="PIRNR005586"/>
    </source>
</evidence>
<evidence type="ECO:0000256" key="1">
    <source>
        <dbReference type="ARBA" id="ARBA00004123"/>
    </source>
</evidence>
<dbReference type="SUPFAM" id="SSF57783">
    <property type="entry name" value="Zinc beta-ribbon"/>
    <property type="match status" value="2"/>
</dbReference>
<dbReference type="SMART" id="SM00440">
    <property type="entry name" value="ZnF_C2C2"/>
    <property type="match status" value="1"/>
</dbReference>
<dbReference type="Proteomes" id="UP000268162">
    <property type="component" value="Unassembled WGS sequence"/>
</dbReference>
<dbReference type="InterPro" id="IPR034014">
    <property type="entry name" value="Zn_ribbon_RPC11_C"/>
</dbReference>
<feature type="binding site" evidence="9">
    <location>
        <position position="24"/>
    </location>
    <ligand>
        <name>Zn(2+)</name>
        <dbReference type="ChEBI" id="CHEBI:29105"/>
        <label>1</label>
    </ligand>
</feature>
<comment type="function">
    <text evidence="8">DNA-dependent RNA polymerase catalyzes the transcription of DNA into RNA using the four ribonucleoside triphosphates as substrates.</text>
</comment>
<keyword evidence="4 10" id="KW-0863">Zinc-finger</keyword>
<evidence type="ECO:0000256" key="2">
    <source>
        <dbReference type="ARBA" id="ARBA00022478"/>
    </source>
</evidence>
<evidence type="ECO:0000256" key="5">
    <source>
        <dbReference type="ARBA" id="ARBA00022833"/>
    </source>
</evidence>
<dbReference type="PROSITE" id="PS00466">
    <property type="entry name" value="ZF_TFIIS_1"/>
    <property type="match status" value="1"/>
</dbReference>